<feature type="region of interest" description="Disordered" evidence="5">
    <location>
        <begin position="100"/>
        <end position="166"/>
    </location>
</feature>
<dbReference type="InterPro" id="IPR001965">
    <property type="entry name" value="Znf_PHD"/>
</dbReference>
<dbReference type="InterPro" id="IPR019786">
    <property type="entry name" value="Zinc_finger_PHD-type_CS"/>
</dbReference>
<dbReference type="PANTHER" id="PTHR47162:SF10">
    <property type="entry name" value="METHYL-CPG-BINDING DOMAIN-CONTAINING PROTEIN 9 ISOFORM X1"/>
    <property type="match status" value="1"/>
</dbReference>
<name>A0A182ZZI6_9TREM</name>
<feature type="domain" description="PHD-type" evidence="6">
    <location>
        <begin position="42"/>
        <end position="92"/>
    </location>
</feature>
<dbReference type="Gene3D" id="3.30.40.10">
    <property type="entry name" value="Zinc/RING finger domain, C3HC4 (zinc finger)"/>
    <property type="match status" value="1"/>
</dbReference>
<evidence type="ECO:0000313" key="9">
    <source>
        <dbReference type="WBParaSite" id="ECPE_0000012001-mRNA-1"/>
    </source>
</evidence>
<dbReference type="SUPFAM" id="SSF57903">
    <property type="entry name" value="FYVE/PHD zinc finger"/>
    <property type="match status" value="1"/>
</dbReference>
<gene>
    <name evidence="7" type="ORF">ECPE_LOCUS121</name>
</gene>
<feature type="region of interest" description="Disordered" evidence="5">
    <location>
        <begin position="187"/>
        <end position="250"/>
    </location>
</feature>
<dbReference type="GO" id="GO:0008270">
    <property type="term" value="F:zinc ion binding"/>
    <property type="evidence" value="ECO:0007669"/>
    <property type="project" value="UniProtKB-KW"/>
</dbReference>
<keyword evidence="1" id="KW-0479">Metal-binding</keyword>
<evidence type="ECO:0000256" key="5">
    <source>
        <dbReference type="SAM" id="MobiDB-lite"/>
    </source>
</evidence>
<evidence type="ECO:0000256" key="3">
    <source>
        <dbReference type="ARBA" id="ARBA00022833"/>
    </source>
</evidence>
<sequence>MPFLLVKPLKKMLIKIVNYFAHLQVAPPPVQQLPDEPPEMLDTQCEVCGLPNNEDQLLLCDHCDRGYHTYCLPNPLSSIPPGDWFCPDCVRHRIGIERTSERRTRSRRTTNTLADREALESDLDEEDGSIMFDEDSGDESFRLSGEISVSTQRRMTRQATRRHRGTRLLQDTISRLAARIFSEANNREQRRLRSNNRGRSRASLTARPTAPSQTVLVRNSESDQSPSLGIARVSNSSSRGTQPRRSSPISLDAAVSSRPAVVLTRLFFCCVHCNRPSNKFSRSRTVSHHRIDVTILSAIFKTIAGVYTDLKSKQLTFKESKCRANRHFCIYFYYSYTLRILCMLNGG</sequence>
<dbReference type="EMBL" id="UZAN01000324">
    <property type="protein sequence ID" value="VDP18998.1"/>
    <property type="molecule type" value="Genomic_DNA"/>
</dbReference>
<protein>
    <submittedName>
        <fullName evidence="9">PHD-type domain-containing protein</fullName>
    </submittedName>
</protein>
<evidence type="ECO:0000256" key="4">
    <source>
        <dbReference type="PROSITE-ProRule" id="PRU00146"/>
    </source>
</evidence>
<dbReference type="InterPro" id="IPR013083">
    <property type="entry name" value="Znf_RING/FYVE/PHD"/>
</dbReference>
<dbReference type="Pfam" id="PF00628">
    <property type="entry name" value="PHD"/>
    <property type="match status" value="1"/>
</dbReference>
<dbReference type="Proteomes" id="UP000272942">
    <property type="component" value="Unassembled WGS sequence"/>
</dbReference>
<keyword evidence="2 4" id="KW-0863">Zinc-finger</keyword>
<feature type="compositionally biased region" description="Acidic residues" evidence="5">
    <location>
        <begin position="120"/>
        <end position="138"/>
    </location>
</feature>
<evidence type="ECO:0000256" key="1">
    <source>
        <dbReference type="ARBA" id="ARBA00022723"/>
    </source>
</evidence>
<dbReference type="InterPro" id="IPR019787">
    <property type="entry name" value="Znf_PHD-finger"/>
</dbReference>
<keyword evidence="3" id="KW-0862">Zinc</keyword>
<proteinExistence type="predicted"/>
<reference evidence="9" key="1">
    <citation type="submission" date="2016-06" db="UniProtKB">
        <authorList>
            <consortium name="WormBaseParasite"/>
        </authorList>
    </citation>
    <scope>IDENTIFICATION</scope>
</reference>
<reference evidence="7 8" key="2">
    <citation type="submission" date="2018-11" db="EMBL/GenBank/DDBJ databases">
        <authorList>
            <consortium name="Pathogen Informatics"/>
        </authorList>
    </citation>
    <scope>NUCLEOTIDE SEQUENCE [LARGE SCALE GENOMIC DNA]</scope>
    <source>
        <strain evidence="7 8">Egypt</strain>
    </source>
</reference>
<dbReference type="CDD" id="cd15519">
    <property type="entry name" value="PHD1_Lid2p_like"/>
    <property type="match status" value="1"/>
</dbReference>
<accession>A0A182ZZI6</accession>
<dbReference type="InterPro" id="IPR011011">
    <property type="entry name" value="Znf_FYVE_PHD"/>
</dbReference>
<dbReference type="PROSITE" id="PS50016">
    <property type="entry name" value="ZF_PHD_2"/>
    <property type="match status" value="1"/>
</dbReference>
<evidence type="ECO:0000313" key="8">
    <source>
        <dbReference type="Proteomes" id="UP000272942"/>
    </source>
</evidence>
<dbReference type="SMART" id="SM00249">
    <property type="entry name" value="PHD"/>
    <property type="match status" value="1"/>
</dbReference>
<dbReference type="AlphaFoldDB" id="A0A182ZZI6"/>
<keyword evidence="8" id="KW-1185">Reference proteome</keyword>
<dbReference type="PANTHER" id="PTHR47162">
    <property type="entry name" value="OS02G0192300 PROTEIN"/>
    <property type="match status" value="1"/>
</dbReference>
<feature type="compositionally biased region" description="Polar residues" evidence="5">
    <location>
        <begin position="210"/>
        <end position="249"/>
    </location>
</feature>
<dbReference type="WBParaSite" id="ECPE_0000012001-mRNA-1">
    <property type="protein sequence ID" value="ECPE_0000012001-mRNA-1"/>
    <property type="gene ID" value="ECPE_0000012001"/>
</dbReference>
<dbReference type="OrthoDB" id="784962at2759"/>
<organism evidence="9">
    <name type="scientific">Echinostoma caproni</name>
    <dbReference type="NCBI Taxonomy" id="27848"/>
    <lineage>
        <taxon>Eukaryota</taxon>
        <taxon>Metazoa</taxon>
        <taxon>Spiralia</taxon>
        <taxon>Lophotrochozoa</taxon>
        <taxon>Platyhelminthes</taxon>
        <taxon>Trematoda</taxon>
        <taxon>Digenea</taxon>
        <taxon>Plagiorchiida</taxon>
        <taxon>Echinostomata</taxon>
        <taxon>Echinostomatoidea</taxon>
        <taxon>Echinostomatidae</taxon>
        <taxon>Echinostoma</taxon>
    </lineage>
</organism>
<dbReference type="PROSITE" id="PS01359">
    <property type="entry name" value="ZF_PHD_1"/>
    <property type="match status" value="1"/>
</dbReference>
<evidence type="ECO:0000256" key="2">
    <source>
        <dbReference type="ARBA" id="ARBA00022771"/>
    </source>
</evidence>
<evidence type="ECO:0000313" key="7">
    <source>
        <dbReference type="EMBL" id="VDP18998.1"/>
    </source>
</evidence>
<evidence type="ECO:0000259" key="6">
    <source>
        <dbReference type="PROSITE" id="PS50016"/>
    </source>
</evidence>
<feature type="compositionally biased region" description="Basic residues" evidence="5">
    <location>
        <begin position="154"/>
        <end position="166"/>
    </location>
</feature>